<dbReference type="CDD" id="cd00090">
    <property type="entry name" value="HTH_ARSR"/>
    <property type="match status" value="1"/>
</dbReference>
<dbReference type="GO" id="GO:0003677">
    <property type="term" value="F:DNA binding"/>
    <property type="evidence" value="ECO:0007669"/>
    <property type="project" value="UniProtKB-KW"/>
</dbReference>
<name>A0A1J4N6T2_9ACTN</name>
<dbReference type="GO" id="GO:0003700">
    <property type="term" value="F:DNA-binding transcription factor activity"/>
    <property type="evidence" value="ECO:0007669"/>
    <property type="project" value="InterPro"/>
</dbReference>
<proteinExistence type="predicted"/>
<dbReference type="EMBL" id="JZDQ02000010">
    <property type="protein sequence ID" value="OIJ27213.1"/>
    <property type="molecule type" value="Genomic_DNA"/>
</dbReference>
<evidence type="ECO:0000259" key="4">
    <source>
        <dbReference type="PROSITE" id="PS50987"/>
    </source>
</evidence>
<dbReference type="PANTHER" id="PTHR43132:SF6">
    <property type="entry name" value="HTH-TYPE TRANSCRIPTIONAL REPRESSOR CZRA"/>
    <property type="match status" value="1"/>
</dbReference>
<accession>A0A1J4N6T2</accession>
<dbReference type="InterPro" id="IPR051011">
    <property type="entry name" value="Metal_resp_trans_reg"/>
</dbReference>
<dbReference type="Pfam" id="PF19361">
    <property type="entry name" value="DUF5937"/>
    <property type="match status" value="1"/>
</dbReference>
<dbReference type="PROSITE" id="PS50987">
    <property type="entry name" value="HTH_ARSR_2"/>
    <property type="match status" value="1"/>
</dbReference>
<dbReference type="STRING" id="1844.UG56_009160"/>
<protein>
    <recommendedName>
        <fullName evidence="4">HTH arsR-type domain-containing protein</fullName>
    </recommendedName>
</protein>
<dbReference type="Pfam" id="PF01022">
    <property type="entry name" value="HTH_5"/>
    <property type="match status" value="1"/>
</dbReference>
<dbReference type="SMART" id="SM00418">
    <property type="entry name" value="HTH_ARSR"/>
    <property type="match status" value="1"/>
</dbReference>
<keyword evidence="2" id="KW-0238">DNA-binding</keyword>
<feature type="domain" description="HTH arsR-type" evidence="4">
    <location>
        <begin position="237"/>
        <end position="330"/>
    </location>
</feature>
<dbReference type="InterPro" id="IPR001845">
    <property type="entry name" value="HTH_ArsR_DNA-bd_dom"/>
</dbReference>
<evidence type="ECO:0000256" key="2">
    <source>
        <dbReference type="ARBA" id="ARBA00023125"/>
    </source>
</evidence>
<reference evidence="5" key="1">
    <citation type="submission" date="2016-10" db="EMBL/GenBank/DDBJ databases">
        <title>Draft Genome Sequence of Nocardioides luteus Strain BAFB, an Alkane-Degrading Bacterium Isolated from JP-7 Polluted Soil.</title>
        <authorList>
            <person name="Brown L."/>
            <person name="Ruiz O.N."/>
            <person name="Gunasekera T."/>
        </authorList>
    </citation>
    <scope>NUCLEOTIDE SEQUENCE [LARGE SCALE GENOMIC DNA]</scope>
    <source>
        <strain evidence="5">BAFB</strain>
    </source>
</reference>
<dbReference type="InterPro" id="IPR011991">
    <property type="entry name" value="ArsR-like_HTH"/>
</dbReference>
<dbReference type="InterPro" id="IPR045981">
    <property type="entry name" value="DUF5937"/>
</dbReference>
<keyword evidence="6" id="KW-1185">Reference proteome</keyword>
<evidence type="ECO:0000256" key="1">
    <source>
        <dbReference type="ARBA" id="ARBA00023015"/>
    </source>
</evidence>
<dbReference type="PANTHER" id="PTHR43132">
    <property type="entry name" value="ARSENICAL RESISTANCE OPERON REPRESSOR ARSR-RELATED"/>
    <property type="match status" value="1"/>
</dbReference>
<dbReference type="InterPro" id="IPR036390">
    <property type="entry name" value="WH_DNA-bd_sf"/>
</dbReference>
<keyword evidence="1" id="KW-0805">Transcription regulation</keyword>
<dbReference type="AlphaFoldDB" id="A0A1J4N6T2"/>
<gene>
    <name evidence="5" type="ORF">UG56_009160</name>
</gene>
<sequence length="331" mass="36520">MIQLRLSSAVLARTRFAFSPLAEAVKSLYAAHSGVIHPLHRGWYDRARGELRRTDSDLLRAIVPPGGHVAEFLFVGATSTETTIEEQLQLVAGWPHEHLLLELEQAWRGVGVTPDVRRVLEDADAPQRVAAELERYWHQVLAPYWPRLRGVLDADVAYRLDRLARGGMASLLSDLHPSLQLTDQAIRINSATDSDIDGGGLTLVPSVFVWPRMWVELGLLGEPSLTYGARGIGTLWADRPLPVERDDALGELLGRSRSQILMTLQVPRSTTDLAREIGLSAATVSSHLSVLRRTGLVTCWRSGRRVLYQRTALASVMVDAGLADVRDEAHG</sequence>
<dbReference type="InterPro" id="IPR036388">
    <property type="entry name" value="WH-like_DNA-bd_sf"/>
</dbReference>
<keyword evidence="3" id="KW-0804">Transcription</keyword>
<organism evidence="5 6">
    <name type="scientific">Nocardioides luteus</name>
    <dbReference type="NCBI Taxonomy" id="1844"/>
    <lineage>
        <taxon>Bacteria</taxon>
        <taxon>Bacillati</taxon>
        <taxon>Actinomycetota</taxon>
        <taxon>Actinomycetes</taxon>
        <taxon>Propionibacteriales</taxon>
        <taxon>Nocardioidaceae</taxon>
        <taxon>Nocardioides</taxon>
    </lineage>
</organism>
<comment type="caution">
    <text evidence="5">The sequence shown here is derived from an EMBL/GenBank/DDBJ whole genome shotgun (WGS) entry which is preliminary data.</text>
</comment>
<evidence type="ECO:0000256" key="3">
    <source>
        <dbReference type="ARBA" id="ARBA00023163"/>
    </source>
</evidence>
<evidence type="ECO:0000313" key="5">
    <source>
        <dbReference type="EMBL" id="OIJ27213.1"/>
    </source>
</evidence>
<evidence type="ECO:0000313" key="6">
    <source>
        <dbReference type="Proteomes" id="UP000033772"/>
    </source>
</evidence>
<dbReference type="RefSeq" id="WP_045550465.1">
    <property type="nucleotide sequence ID" value="NZ_JZDQ02000010.1"/>
</dbReference>
<dbReference type="SUPFAM" id="SSF46785">
    <property type="entry name" value="Winged helix' DNA-binding domain"/>
    <property type="match status" value="1"/>
</dbReference>
<dbReference type="Proteomes" id="UP000033772">
    <property type="component" value="Unassembled WGS sequence"/>
</dbReference>
<dbReference type="Gene3D" id="1.10.10.10">
    <property type="entry name" value="Winged helix-like DNA-binding domain superfamily/Winged helix DNA-binding domain"/>
    <property type="match status" value="1"/>
</dbReference>